<protein>
    <submittedName>
        <fullName evidence="2">Uncharacterized protein</fullName>
    </submittedName>
</protein>
<dbReference type="AlphaFoldDB" id="A0A4R7LMP7"/>
<feature type="region of interest" description="Disordered" evidence="1">
    <location>
        <begin position="168"/>
        <end position="211"/>
    </location>
</feature>
<evidence type="ECO:0000256" key="1">
    <source>
        <dbReference type="SAM" id="MobiDB-lite"/>
    </source>
</evidence>
<accession>A0A4R7LMP7</accession>
<proteinExistence type="predicted"/>
<organism evidence="2 3">
    <name type="scientific">Litoreibacter halocynthiae</name>
    <dbReference type="NCBI Taxonomy" id="1242689"/>
    <lineage>
        <taxon>Bacteria</taxon>
        <taxon>Pseudomonadati</taxon>
        <taxon>Pseudomonadota</taxon>
        <taxon>Alphaproteobacteria</taxon>
        <taxon>Rhodobacterales</taxon>
        <taxon>Roseobacteraceae</taxon>
        <taxon>Litoreibacter</taxon>
    </lineage>
</organism>
<evidence type="ECO:0000313" key="2">
    <source>
        <dbReference type="EMBL" id="TDT77293.1"/>
    </source>
</evidence>
<comment type="caution">
    <text evidence="2">The sequence shown here is derived from an EMBL/GenBank/DDBJ whole genome shotgun (WGS) entry which is preliminary data.</text>
</comment>
<sequence>MVRITAVDCTFSGNFGNSLPAFCSNCGPTSISVPFSGEGIESISLSNTTHSCQKCGQLLRVKDAYYEFRERVVETLSQAKITRQQARRFALKADKYTDISTLEFQSQFINPAFAELTRAAKSEKDTKTAIEIIKDVAKICVLIAGTAAAVGGGLITADDVWDRYQKDELFEPHPETPLDQVKDSFQEKTEEESNHSEQQEIPRSGESGTEV</sequence>
<gene>
    <name evidence="2" type="ORF">BDE40_0574</name>
</gene>
<name>A0A4R7LMP7_9RHOB</name>
<dbReference type="EMBL" id="SOBH01000001">
    <property type="protein sequence ID" value="TDT77293.1"/>
    <property type="molecule type" value="Genomic_DNA"/>
</dbReference>
<reference evidence="2 3" key="1">
    <citation type="submission" date="2019-03" db="EMBL/GenBank/DDBJ databases">
        <title>Genomic Encyclopedia of Archaeal and Bacterial Type Strains, Phase II (KMG-II): from individual species to whole genera.</title>
        <authorList>
            <person name="Goeker M."/>
        </authorList>
    </citation>
    <scope>NUCLEOTIDE SEQUENCE [LARGE SCALE GENOMIC DNA]</scope>
    <source>
        <strain evidence="2 3">DSM 29467</strain>
    </source>
</reference>
<feature type="compositionally biased region" description="Basic and acidic residues" evidence="1">
    <location>
        <begin position="168"/>
        <end position="200"/>
    </location>
</feature>
<evidence type="ECO:0000313" key="3">
    <source>
        <dbReference type="Proteomes" id="UP000294563"/>
    </source>
</evidence>
<keyword evidence="3" id="KW-1185">Reference proteome</keyword>
<dbReference type="Proteomes" id="UP000294563">
    <property type="component" value="Unassembled WGS sequence"/>
</dbReference>